<feature type="transmembrane region" description="Helical" evidence="14">
    <location>
        <begin position="207"/>
        <end position="230"/>
    </location>
</feature>
<evidence type="ECO:0000256" key="1">
    <source>
        <dbReference type="ARBA" id="ARBA00004141"/>
    </source>
</evidence>
<protein>
    <submittedName>
        <fullName evidence="17">Inward rectifier potassium channel</fullName>
    </submittedName>
</protein>
<keyword evidence="8 12" id="KW-0406">Ion transport</keyword>
<dbReference type="InterPro" id="IPR040445">
    <property type="entry name" value="Kir_TM"/>
</dbReference>
<dbReference type="GO" id="GO:0005242">
    <property type="term" value="F:inward rectifier potassium channel activity"/>
    <property type="evidence" value="ECO:0007669"/>
    <property type="project" value="InterPro"/>
</dbReference>
<evidence type="ECO:0000259" key="16">
    <source>
        <dbReference type="Pfam" id="PF17655"/>
    </source>
</evidence>
<dbReference type="Pfam" id="PF17655">
    <property type="entry name" value="IRK_C"/>
    <property type="match status" value="1"/>
</dbReference>
<evidence type="ECO:0000256" key="9">
    <source>
        <dbReference type="ARBA" id="ARBA00023136"/>
    </source>
</evidence>
<feature type="transmembrane region" description="Helical" evidence="14">
    <location>
        <begin position="245"/>
        <end position="265"/>
    </location>
</feature>
<feature type="region of interest" description="Disordered" evidence="13">
    <location>
        <begin position="576"/>
        <end position="660"/>
    </location>
</feature>
<dbReference type="GO" id="GO:0034765">
    <property type="term" value="P:regulation of monoatomic ion transmembrane transport"/>
    <property type="evidence" value="ECO:0007669"/>
    <property type="project" value="TreeGrafter"/>
</dbReference>
<evidence type="ECO:0000256" key="7">
    <source>
        <dbReference type="ARBA" id="ARBA00022989"/>
    </source>
</evidence>
<dbReference type="GO" id="GO:1990573">
    <property type="term" value="P:potassium ion import across plasma membrane"/>
    <property type="evidence" value="ECO:0007669"/>
    <property type="project" value="TreeGrafter"/>
</dbReference>
<dbReference type="Gene3D" id="1.10.287.70">
    <property type="match status" value="1"/>
</dbReference>
<dbReference type="GO" id="GO:0005886">
    <property type="term" value="C:plasma membrane"/>
    <property type="evidence" value="ECO:0007669"/>
    <property type="project" value="TreeGrafter"/>
</dbReference>
<dbReference type="InterPro" id="IPR013518">
    <property type="entry name" value="K_chnl_inward-rec_Kir_cyto"/>
</dbReference>
<keyword evidence="10 12" id="KW-0407">Ion channel</keyword>
<dbReference type="FunFam" id="1.10.287.70:FF:000078">
    <property type="entry name" value="Putative Inward rectifier potassium channel"/>
    <property type="match status" value="1"/>
</dbReference>
<feature type="region of interest" description="Disordered" evidence="13">
    <location>
        <begin position="479"/>
        <end position="540"/>
    </location>
</feature>
<feature type="transmembrane region" description="Helical" evidence="14">
    <location>
        <begin position="286"/>
        <end position="309"/>
    </location>
</feature>
<keyword evidence="4 12" id="KW-0812">Transmembrane</keyword>
<dbReference type="PANTHER" id="PTHR11767:SF102">
    <property type="entry name" value="INWARDLY RECTIFYING POTASSIUM CHANNEL 1, ISOFORM F"/>
    <property type="match status" value="1"/>
</dbReference>
<dbReference type="PANTHER" id="PTHR11767">
    <property type="entry name" value="INWARD RECTIFIER POTASSIUM CHANNEL"/>
    <property type="match status" value="1"/>
</dbReference>
<dbReference type="Gene3D" id="2.60.40.1400">
    <property type="entry name" value="G protein-activated inward rectifier potassium channel 1"/>
    <property type="match status" value="1"/>
</dbReference>
<evidence type="ECO:0000256" key="8">
    <source>
        <dbReference type="ARBA" id="ARBA00023065"/>
    </source>
</evidence>
<name>A0A6A7G0Q8_9CRUS</name>
<dbReference type="InterPro" id="IPR014756">
    <property type="entry name" value="Ig_E-set"/>
</dbReference>
<feature type="compositionally biased region" description="Polar residues" evidence="13">
    <location>
        <begin position="523"/>
        <end position="533"/>
    </location>
</feature>
<accession>A0A6A7G0Q8</accession>
<dbReference type="SUPFAM" id="SSF81324">
    <property type="entry name" value="Voltage-gated potassium channels"/>
    <property type="match status" value="1"/>
</dbReference>
<evidence type="ECO:0000256" key="14">
    <source>
        <dbReference type="SAM" id="Phobius"/>
    </source>
</evidence>
<evidence type="ECO:0000256" key="2">
    <source>
        <dbReference type="ARBA" id="ARBA00022448"/>
    </source>
</evidence>
<feature type="compositionally biased region" description="Basic and acidic residues" evidence="13">
    <location>
        <begin position="807"/>
        <end position="819"/>
    </location>
</feature>
<proteinExistence type="evidence at transcript level"/>
<feature type="compositionally biased region" description="Polar residues" evidence="13">
    <location>
        <begin position="836"/>
        <end position="847"/>
    </location>
</feature>
<keyword evidence="3 12" id="KW-0633">Potassium transport</keyword>
<dbReference type="Pfam" id="PF01007">
    <property type="entry name" value="IRK"/>
    <property type="match status" value="1"/>
</dbReference>
<dbReference type="PRINTS" id="PR01320">
    <property type="entry name" value="KIRCHANNEL"/>
</dbReference>
<evidence type="ECO:0000256" key="4">
    <source>
        <dbReference type="ARBA" id="ARBA00022692"/>
    </source>
</evidence>
<comment type="similarity">
    <text evidence="12">Belongs to the inward rectifier-type potassium channel (TC 1.A.2.1) family.</text>
</comment>
<evidence type="ECO:0000256" key="12">
    <source>
        <dbReference type="RuleBase" id="RU003822"/>
    </source>
</evidence>
<dbReference type="InterPro" id="IPR016449">
    <property type="entry name" value="K_chnl_inward-rec_Kir"/>
</dbReference>
<keyword evidence="2 12" id="KW-0813">Transport</keyword>
<feature type="compositionally biased region" description="Polar residues" evidence="13">
    <location>
        <begin position="635"/>
        <end position="648"/>
    </location>
</feature>
<evidence type="ECO:0000256" key="3">
    <source>
        <dbReference type="ARBA" id="ARBA00022538"/>
    </source>
</evidence>
<dbReference type="GO" id="GO:0034702">
    <property type="term" value="C:monoatomic ion channel complex"/>
    <property type="evidence" value="ECO:0007669"/>
    <property type="project" value="UniProtKB-KW"/>
</dbReference>
<dbReference type="AlphaFoldDB" id="A0A6A7G0Q8"/>
<keyword evidence="7 14" id="KW-1133">Transmembrane helix</keyword>
<evidence type="ECO:0000256" key="11">
    <source>
        <dbReference type="ARBA" id="ARBA00034430"/>
    </source>
</evidence>
<organism evidence="17">
    <name type="scientific">Hirondellea gigas</name>
    <dbReference type="NCBI Taxonomy" id="1518452"/>
    <lineage>
        <taxon>Eukaryota</taxon>
        <taxon>Metazoa</taxon>
        <taxon>Ecdysozoa</taxon>
        <taxon>Arthropoda</taxon>
        <taxon>Crustacea</taxon>
        <taxon>Multicrustacea</taxon>
        <taxon>Malacostraca</taxon>
        <taxon>Eumalacostraca</taxon>
        <taxon>Peracarida</taxon>
        <taxon>Amphipoda</taxon>
        <taxon>Amphilochidea</taxon>
        <taxon>Lysianassida</taxon>
        <taxon>Lysianassidira</taxon>
        <taxon>Lysianassoidea</taxon>
        <taxon>Lysianassidae</taxon>
        <taxon>Hirondellea</taxon>
    </lineage>
</organism>
<keyword evidence="6 12" id="KW-0630">Potassium</keyword>
<comment type="catalytic activity">
    <reaction evidence="11">
        <text>K(+)(in) = K(+)(out)</text>
        <dbReference type="Rhea" id="RHEA:29463"/>
        <dbReference type="ChEBI" id="CHEBI:29103"/>
    </reaction>
</comment>
<evidence type="ECO:0000259" key="15">
    <source>
        <dbReference type="Pfam" id="PF01007"/>
    </source>
</evidence>
<dbReference type="FunFam" id="2.60.40.1400:FF:000001">
    <property type="entry name" value="G protein-activated inward rectifier potassium channel 2"/>
    <property type="match status" value="1"/>
</dbReference>
<dbReference type="SUPFAM" id="SSF81296">
    <property type="entry name" value="E set domains"/>
    <property type="match status" value="1"/>
</dbReference>
<evidence type="ECO:0000256" key="6">
    <source>
        <dbReference type="ARBA" id="ARBA00022958"/>
    </source>
</evidence>
<dbReference type="EMBL" id="IACT01005253">
    <property type="protein sequence ID" value="LAC24416.1"/>
    <property type="molecule type" value="mRNA"/>
</dbReference>
<feature type="domain" description="Potassium channel inwardly rectifying transmembrane" evidence="15">
    <location>
        <begin position="168"/>
        <end position="314"/>
    </location>
</feature>
<reference evidence="17" key="1">
    <citation type="submission" date="2017-11" db="EMBL/GenBank/DDBJ databases">
        <title>The sensing device of the deep-sea amphipod.</title>
        <authorList>
            <person name="Kobayashi H."/>
            <person name="Nagahama T."/>
            <person name="Arai W."/>
            <person name="Sasagawa Y."/>
            <person name="Umeda M."/>
            <person name="Hayashi T."/>
            <person name="Nikaido I."/>
            <person name="Watanabe H."/>
            <person name="Oguri K."/>
            <person name="Kitazato H."/>
            <person name="Fujioka K."/>
            <person name="Kido Y."/>
            <person name="Takami H."/>
        </authorList>
    </citation>
    <scope>NUCLEOTIDE SEQUENCE</scope>
    <source>
        <tissue evidence="17">Whole body</tissue>
    </source>
</reference>
<comment type="subcellular location">
    <subcellularLocation>
        <location evidence="1 12">Membrane</location>
        <topology evidence="1 12">Multi-pass membrane protein</topology>
    </subcellularLocation>
</comment>
<sequence>MTIKKKIYNKTNMKKTEKKPLYLEWNERKNSYYGSGYITSSTTCDTTRHSSLQNLTASNNLLPQTSDSIFQHNNNALAVPSIHIAKQLSLFQKANINFDASSVTLNNSLEDFEKSLELDLLKPEASESIASLRPFSAVFRWLQSFCSTVWQKYRYTVAGGKKVRKRIVQKNGECNVSVANVAKRRRRYLQDIFTTLVDIKWRWTLSVFAMSFLLSWLGFATMWCLIAYIHGDLMPEHMPQFQTQIGWTPCVINILGFTSCFLFSIETQHTIGYGSRHTTEECPHAIVVMCIQSITGVMIQAFMVGIVFAKLSRPKKRTQTLIFSRNMCILQRDGILCLIFRVGDIRKSHIIEAHVRAQLIRKHVTKEGEEIPLFMYDLDVGYDVGEDRIFFIWPMTIVHKIDERSPLYDLSAEDLKKDEFEVVVLLEGVIESTGMTTQARSSYLPDEILWGHKFEPLVNYKKASREGFCVDLSRFNNTTPVHTPNLSAREIDKLQSESDSSDDDEDGKDRRKKGNVEEADASSVHSSQATSVGPLSPHSADTVAAAPLLSPTSQSNNGSHSADYTNDVHNTSDGACTSNVPKTSDGACTSNVPKTSHSACTSNGPDTPHMSNSTATSNIPNTSNNVCMSRIPDSSHITNRTDTPNSPATPILPGASKTPNNKCSKNSLNCSSNNIRAQTDNFIKGCEDDNQSSKTSNITTNQSLTKITRPNAFTYDGNELQSLAGNSNRRKLSKREYAPNARHSITFPVESLRDYSEKFCIEPETGNASAYRRTISHPNKSCYQQDKENIVDLTSNEYRKNNTLNQEKTERLQSHKDVTGVRSSDNIASSAAGCSLEQTNQDTSSMI</sequence>
<feature type="compositionally biased region" description="Polar residues" evidence="13">
    <location>
        <begin position="576"/>
        <end position="627"/>
    </location>
</feature>
<evidence type="ECO:0000256" key="5">
    <source>
        <dbReference type="ARBA" id="ARBA00022882"/>
    </source>
</evidence>
<keyword evidence="9 14" id="KW-0472">Membrane</keyword>
<keyword evidence="5 12" id="KW-0851">Voltage-gated channel</keyword>
<feature type="region of interest" description="Disordered" evidence="13">
    <location>
        <begin position="806"/>
        <end position="847"/>
    </location>
</feature>
<evidence type="ECO:0000313" key="17">
    <source>
        <dbReference type="EMBL" id="LAC24416.1"/>
    </source>
</evidence>
<evidence type="ECO:0000256" key="10">
    <source>
        <dbReference type="ARBA" id="ARBA00023303"/>
    </source>
</evidence>
<feature type="domain" description="Inward rectifier potassium channel C-terminal" evidence="16">
    <location>
        <begin position="321"/>
        <end position="494"/>
    </location>
</feature>
<dbReference type="InterPro" id="IPR041647">
    <property type="entry name" value="IRK_C"/>
</dbReference>
<evidence type="ECO:0000256" key="13">
    <source>
        <dbReference type="SAM" id="MobiDB-lite"/>
    </source>
</evidence>